<feature type="signal peptide" evidence="1">
    <location>
        <begin position="1"/>
        <end position="18"/>
    </location>
</feature>
<dbReference type="EMBL" id="JAJITD010000040">
    <property type="protein sequence ID" value="MCC8397672.1"/>
    <property type="molecule type" value="Genomic_DNA"/>
</dbReference>
<sequence>MKVLIALFSISILTSVGACTQIPPSSTTQTDKFSPSYIKQHIVVGKTTQAEVVALYGNSNSKQIKDDGRETWFYNESTVSTPNVMERMGGMLSGVTSGLSQMGLSTAQNSVGVVSDQVNGANRRVNGAKTAINSARDEKAANGSGYAHQLFIDFNSKGIVTHWWY</sequence>
<evidence type="ECO:0000256" key="1">
    <source>
        <dbReference type="SAM" id="SignalP"/>
    </source>
</evidence>
<evidence type="ECO:0000313" key="2">
    <source>
        <dbReference type="EMBL" id="MCC8397672.1"/>
    </source>
</evidence>
<feature type="chain" id="PRO_5047095560" description="Lipoprotein" evidence="1">
    <location>
        <begin position="19"/>
        <end position="165"/>
    </location>
</feature>
<comment type="caution">
    <text evidence="2">The sequence shown here is derived from an EMBL/GenBank/DDBJ whole genome shotgun (WGS) entry which is preliminary data.</text>
</comment>
<organism evidence="2 3">
    <name type="scientific">Paraburkholderia sejongensis</name>
    <dbReference type="NCBI Taxonomy" id="2886946"/>
    <lineage>
        <taxon>Bacteria</taxon>
        <taxon>Pseudomonadati</taxon>
        <taxon>Pseudomonadota</taxon>
        <taxon>Betaproteobacteria</taxon>
        <taxon>Burkholderiales</taxon>
        <taxon>Burkholderiaceae</taxon>
        <taxon>Paraburkholderia</taxon>
    </lineage>
</organism>
<name>A0ABS8K680_9BURK</name>
<reference evidence="2 3" key="1">
    <citation type="submission" date="2021-11" db="EMBL/GenBank/DDBJ databases">
        <authorList>
            <person name="Oh E.-T."/>
            <person name="Kim S.-B."/>
        </authorList>
    </citation>
    <scope>NUCLEOTIDE SEQUENCE [LARGE SCALE GENOMIC DNA]</scope>
    <source>
        <strain evidence="2 3">MMS20-SJTR3</strain>
    </source>
</reference>
<dbReference type="PROSITE" id="PS51257">
    <property type="entry name" value="PROKAR_LIPOPROTEIN"/>
    <property type="match status" value="1"/>
</dbReference>
<keyword evidence="1" id="KW-0732">Signal</keyword>
<keyword evidence="3" id="KW-1185">Reference proteome</keyword>
<protein>
    <recommendedName>
        <fullName evidence="4">Lipoprotein</fullName>
    </recommendedName>
</protein>
<evidence type="ECO:0000313" key="3">
    <source>
        <dbReference type="Proteomes" id="UP001431019"/>
    </source>
</evidence>
<dbReference type="RefSeq" id="WP_230513923.1">
    <property type="nucleotide sequence ID" value="NZ_JAJITD010000040.1"/>
</dbReference>
<proteinExistence type="predicted"/>
<accession>A0ABS8K680</accession>
<dbReference type="Proteomes" id="UP001431019">
    <property type="component" value="Unassembled WGS sequence"/>
</dbReference>
<gene>
    <name evidence="2" type="ORF">LJ656_34615</name>
</gene>
<evidence type="ECO:0008006" key="4">
    <source>
        <dbReference type="Google" id="ProtNLM"/>
    </source>
</evidence>